<keyword evidence="2 7" id="KW-0813">Transport</keyword>
<dbReference type="KEGG" id="bana:BARAN1_0989"/>
<dbReference type="SUPFAM" id="SSF161098">
    <property type="entry name" value="MetI-like"/>
    <property type="match status" value="1"/>
</dbReference>
<reference evidence="10" key="1">
    <citation type="submission" date="2018-05" db="EMBL/GenBank/DDBJ databases">
        <authorList>
            <person name="Hao L."/>
        </authorList>
    </citation>
    <scope>NUCLEOTIDE SEQUENCE [LARGE SCALE GENOMIC DNA]</scope>
</reference>
<accession>A0A2X3K7M3</accession>
<dbReference type="Gene3D" id="1.10.3720.10">
    <property type="entry name" value="MetI-like"/>
    <property type="match status" value="1"/>
</dbReference>
<evidence type="ECO:0000313" key="9">
    <source>
        <dbReference type="EMBL" id="SQD93013.1"/>
    </source>
</evidence>
<keyword evidence="10" id="KW-1185">Reference proteome</keyword>
<dbReference type="CDD" id="cd06261">
    <property type="entry name" value="TM_PBP2"/>
    <property type="match status" value="1"/>
</dbReference>
<dbReference type="EMBL" id="LS483254">
    <property type="protein sequence ID" value="SQD93013.1"/>
    <property type="molecule type" value="Genomic_DNA"/>
</dbReference>
<evidence type="ECO:0000256" key="6">
    <source>
        <dbReference type="ARBA" id="ARBA00023136"/>
    </source>
</evidence>
<dbReference type="InterPro" id="IPR000515">
    <property type="entry name" value="MetI-like"/>
</dbReference>
<dbReference type="PANTHER" id="PTHR43163:SF6">
    <property type="entry name" value="DIPEPTIDE TRANSPORT SYSTEM PERMEASE PROTEIN DPPB-RELATED"/>
    <property type="match status" value="1"/>
</dbReference>
<dbReference type="PROSITE" id="PS50928">
    <property type="entry name" value="ABC_TM1"/>
    <property type="match status" value="1"/>
</dbReference>
<evidence type="ECO:0000256" key="4">
    <source>
        <dbReference type="ARBA" id="ARBA00022692"/>
    </source>
</evidence>
<feature type="transmembrane region" description="Helical" evidence="7">
    <location>
        <begin position="277"/>
        <end position="305"/>
    </location>
</feature>
<dbReference type="Proteomes" id="UP000249818">
    <property type="component" value="Chromosome BARAN1"/>
</dbReference>
<evidence type="ECO:0000256" key="7">
    <source>
        <dbReference type="RuleBase" id="RU363032"/>
    </source>
</evidence>
<dbReference type="Pfam" id="PF00528">
    <property type="entry name" value="BPD_transp_1"/>
    <property type="match status" value="1"/>
</dbReference>
<name>A0A2X3K7M3_9BACT</name>
<dbReference type="GO" id="GO:0071916">
    <property type="term" value="F:dipeptide transmembrane transporter activity"/>
    <property type="evidence" value="ECO:0007669"/>
    <property type="project" value="TreeGrafter"/>
</dbReference>
<feature type="domain" description="ABC transmembrane type-1" evidence="8">
    <location>
        <begin position="95"/>
        <end position="302"/>
    </location>
</feature>
<dbReference type="OrthoDB" id="9805855at2"/>
<comment type="subcellular location">
    <subcellularLocation>
        <location evidence="1 7">Cell membrane</location>
        <topology evidence="1 7">Multi-pass membrane protein</topology>
    </subcellularLocation>
</comment>
<organism evidence="9 10">
    <name type="scientific">Candidatus Bipolaricaulis anaerobius</name>
    <dbReference type="NCBI Taxonomy" id="2026885"/>
    <lineage>
        <taxon>Bacteria</taxon>
        <taxon>Candidatus Bipolaricaulota</taxon>
        <taxon>Candidatus Bipolaricaulia</taxon>
        <taxon>Candidatus Bipolaricaulales</taxon>
        <taxon>Candidatus Bipolaricaulaceae</taxon>
        <taxon>Candidatus Bipolaricaulis</taxon>
    </lineage>
</organism>
<keyword evidence="3" id="KW-1003">Cell membrane</keyword>
<feature type="transmembrane region" description="Helical" evidence="7">
    <location>
        <begin position="99"/>
        <end position="120"/>
    </location>
</feature>
<dbReference type="RefSeq" id="WP_122031421.1">
    <property type="nucleotide sequence ID" value="NZ_LS483254.1"/>
</dbReference>
<evidence type="ECO:0000256" key="3">
    <source>
        <dbReference type="ARBA" id="ARBA00022475"/>
    </source>
</evidence>
<keyword evidence="5 7" id="KW-1133">Transmembrane helix</keyword>
<evidence type="ECO:0000313" key="10">
    <source>
        <dbReference type="Proteomes" id="UP000249818"/>
    </source>
</evidence>
<evidence type="ECO:0000256" key="2">
    <source>
        <dbReference type="ARBA" id="ARBA00022448"/>
    </source>
</evidence>
<dbReference type="AlphaFoldDB" id="A0A2X3K7M3"/>
<dbReference type="InterPro" id="IPR045621">
    <property type="entry name" value="BPD_transp_1_N"/>
</dbReference>
<feature type="transmembrane region" description="Helical" evidence="7">
    <location>
        <begin position="175"/>
        <end position="193"/>
    </location>
</feature>
<keyword evidence="4 7" id="KW-0812">Transmembrane</keyword>
<evidence type="ECO:0000256" key="5">
    <source>
        <dbReference type="ARBA" id="ARBA00022989"/>
    </source>
</evidence>
<protein>
    <submittedName>
        <fullName evidence="9">ABC-type dipeptide/oligopeptide/nickel transport systems, permease components</fullName>
    </submittedName>
</protein>
<comment type="similarity">
    <text evidence="7">Belongs to the binding-protein-dependent transport system permease family.</text>
</comment>
<evidence type="ECO:0000256" key="1">
    <source>
        <dbReference type="ARBA" id="ARBA00004651"/>
    </source>
</evidence>
<dbReference type="PANTHER" id="PTHR43163">
    <property type="entry name" value="DIPEPTIDE TRANSPORT SYSTEM PERMEASE PROTEIN DPPB-RELATED"/>
    <property type="match status" value="1"/>
</dbReference>
<keyword evidence="6 7" id="KW-0472">Membrane</keyword>
<evidence type="ECO:0000259" key="8">
    <source>
        <dbReference type="PROSITE" id="PS50928"/>
    </source>
</evidence>
<proteinExistence type="inferred from homology"/>
<dbReference type="GO" id="GO:0005886">
    <property type="term" value="C:plasma membrane"/>
    <property type="evidence" value="ECO:0007669"/>
    <property type="project" value="UniProtKB-SubCell"/>
</dbReference>
<feature type="transmembrane region" description="Helical" evidence="7">
    <location>
        <begin position="132"/>
        <end position="155"/>
    </location>
</feature>
<gene>
    <name evidence="9" type="ORF">BARAN1_0989</name>
</gene>
<dbReference type="InterPro" id="IPR035906">
    <property type="entry name" value="MetI-like_sf"/>
</dbReference>
<dbReference type="Pfam" id="PF19300">
    <property type="entry name" value="BPD_transp_1_N"/>
    <property type="match status" value="1"/>
</dbReference>
<feature type="transmembrane region" description="Helical" evidence="7">
    <location>
        <begin position="225"/>
        <end position="250"/>
    </location>
</feature>
<sequence length="312" mass="32751">MLRFVLGRAVALLGTVLFAALAVFLLLTVIPGDAARLVVGPEATPEAYRAAREALGLDRPWPARFGDWLGRALRGDLGMSWVYPRPVGELLVRALSVTLPLALLAIAVASILGLGVGILASSHLGRAADLGLMALAQIGIAVPEFWVGILLMGWFAVGWRILPSGGFPGWGEPGALAYLVLPALALSLPRGAYLARMVRAAVADVLSSDAIRTARAKGLPERRVILVHALRGALVPVAAAFGLTFARLMAGTLVIENVFSLPGVGWYAVRAANGRDLYLLLGIAVTAAALVGLVSAGADLAYAFLNPRIRYR</sequence>